<evidence type="ECO:0000313" key="2">
    <source>
        <dbReference type="EMBL" id="EAX84008.1"/>
    </source>
</evidence>
<dbReference type="VEuPathDB" id="TrichDB:TVAG_134020"/>
<dbReference type="InParanoid" id="A2GFQ9"/>
<reference evidence="2" key="1">
    <citation type="submission" date="2006-10" db="EMBL/GenBank/DDBJ databases">
        <authorList>
            <person name="Amadeo P."/>
            <person name="Zhao Q."/>
            <person name="Wortman J."/>
            <person name="Fraser-Liggett C."/>
            <person name="Carlton J."/>
        </authorList>
    </citation>
    <scope>NUCLEOTIDE SEQUENCE</scope>
    <source>
        <strain evidence="2">G3</strain>
    </source>
</reference>
<dbReference type="EMBL" id="DS115600">
    <property type="protein sequence ID" value="EAX84008.1"/>
    <property type="molecule type" value="Genomic_DNA"/>
</dbReference>
<dbReference type="VEuPathDB" id="TrichDB:TVAGG3_0797230"/>
<dbReference type="RefSeq" id="XP_001296938.1">
    <property type="nucleotide sequence ID" value="XM_001296937.1"/>
</dbReference>
<accession>A2GFQ9</accession>
<evidence type="ECO:0000313" key="3">
    <source>
        <dbReference type="Proteomes" id="UP000001542"/>
    </source>
</evidence>
<dbReference type="AlphaFoldDB" id="A2GFQ9"/>
<feature type="region of interest" description="Disordered" evidence="1">
    <location>
        <begin position="110"/>
        <end position="142"/>
    </location>
</feature>
<dbReference type="KEGG" id="tva:4741641"/>
<evidence type="ECO:0000256" key="1">
    <source>
        <dbReference type="SAM" id="MobiDB-lite"/>
    </source>
</evidence>
<gene>
    <name evidence="2" type="ORF">TVAG_134020</name>
</gene>
<reference evidence="2" key="2">
    <citation type="journal article" date="2007" name="Science">
        <title>Draft genome sequence of the sexually transmitted pathogen Trichomonas vaginalis.</title>
        <authorList>
            <person name="Carlton J.M."/>
            <person name="Hirt R.P."/>
            <person name="Silva J.C."/>
            <person name="Delcher A.L."/>
            <person name="Schatz M."/>
            <person name="Zhao Q."/>
            <person name="Wortman J.R."/>
            <person name="Bidwell S.L."/>
            <person name="Alsmark U.C.M."/>
            <person name="Besteiro S."/>
            <person name="Sicheritz-Ponten T."/>
            <person name="Noel C.J."/>
            <person name="Dacks J.B."/>
            <person name="Foster P.G."/>
            <person name="Simillion C."/>
            <person name="Van de Peer Y."/>
            <person name="Miranda-Saavedra D."/>
            <person name="Barton G.J."/>
            <person name="Westrop G.D."/>
            <person name="Mueller S."/>
            <person name="Dessi D."/>
            <person name="Fiori P.L."/>
            <person name="Ren Q."/>
            <person name="Paulsen I."/>
            <person name="Zhang H."/>
            <person name="Bastida-Corcuera F.D."/>
            <person name="Simoes-Barbosa A."/>
            <person name="Brown M.T."/>
            <person name="Hayes R.D."/>
            <person name="Mukherjee M."/>
            <person name="Okumura C.Y."/>
            <person name="Schneider R."/>
            <person name="Smith A.J."/>
            <person name="Vanacova S."/>
            <person name="Villalvazo M."/>
            <person name="Haas B.J."/>
            <person name="Pertea M."/>
            <person name="Feldblyum T.V."/>
            <person name="Utterback T.R."/>
            <person name="Shu C.L."/>
            <person name="Osoegawa K."/>
            <person name="de Jong P.J."/>
            <person name="Hrdy I."/>
            <person name="Horvathova L."/>
            <person name="Zubacova Z."/>
            <person name="Dolezal P."/>
            <person name="Malik S.B."/>
            <person name="Logsdon J.M. Jr."/>
            <person name="Henze K."/>
            <person name="Gupta A."/>
            <person name="Wang C.C."/>
            <person name="Dunne R.L."/>
            <person name="Upcroft J.A."/>
            <person name="Upcroft P."/>
            <person name="White O."/>
            <person name="Salzberg S.L."/>
            <person name="Tang P."/>
            <person name="Chiu C.-H."/>
            <person name="Lee Y.-S."/>
            <person name="Embley T.M."/>
            <person name="Coombs G.H."/>
            <person name="Mottram J.C."/>
            <person name="Tachezy J."/>
            <person name="Fraser-Liggett C.M."/>
            <person name="Johnson P.J."/>
        </authorList>
    </citation>
    <scope>NUCLEOTIDE SEQUENCE [LARGE SCALE GENOMIC DNA]</scope>
    <source>
        <strain evidence="2">G3</strain>
    </source>
</reference>
<proteinExistence type="predicted"/>
<sequence>MKNKIRRGGKQSTQSSRDYERIQTRIQQNGSKIEYVSNFLDRYFRTHVTSVILLSLARIFIRKLDLTLDRLAKRNRTALLCWFAENWDPIYAQLKRTDFLTYVANQGFPDENGQIQSSPNPESEDQKQSPDPYDISFLLNSH</sequence>
<organism evidence="2 3">
    <name type="scientific">Trichomonas vaginalis (strain ATCC PRA-98 / G3)</name>
    <dbReference type="NCBI Taxonomy" id="412133"/>
    <lineage>
        <taxon>Eukaryota</taxon>
        <taxon>Metamonada</taxon>
        <taxon>Parabasalia</taxon>
        <taxon>Trichomonadida</taxon>
        <taxon>Trichomonadidae</taxon>
        <taxon>Trichomonas</taxon>
    </lineage>
</organism>
<name>A2GFQ9_TRIV3</name>
<protein>
    <submittedName>
        <fullName evidence="2">Uncharacterized protein</fullName>
    </submittedName>
</protein>
<dbReference type="Proteomes" id="UP000001542">
    <property type="component" value="Unassembled WGS sequence"/>
</dbReference>
<keyword evidence="3" id="KW-1185">Reference proteome</keyword>